<sequence length="104" mass="11867">MRTKETILSDHGLSEFYHHIILLVAILMFDRTTAHKEWVQEAFPPGGNCSSIVVSHIGESHSLYHMVYAKHMESRNKVKMANDIFNLGIARFIGEVAWLLTSKI</sequence>
<keyword evidence="2" id="KW-1185">Reference proteome</keyword>
<organism evidence="1 2">
    <name type="scientific">Dillenia turbinata</name>
    <dbReference type="NCBI Taxonomy" id="194707"/>
    <lineage>
        <taxon>Eukaryota</taxon>
        <taxon>Viridiplantae</taxon>
        <taxon>Streptophyta</taxon>
        <taxon>Embryophyta</taxon>
        <taxon>Tracheophyta</taxon>
        <taxon>Spermatophyta</taxon>
        <taxon>Magnoliopsida</taxon>
        <taxon>eudicotyledons</taxon>
        <taxon>Gunneridae</taxon>
        <taxon>Pentapetalae</taxon>
        <taxon>Dilleniales</taxon>
        <taxon>Dilleniaceae</taxon>
        <taxon>Dillenia</taxon>
    </lineage>
</organism>
<protein>
    <submittedName>
        <fullName evidence="1">Uncharacterized protein</fullName>
    </submittedName>
</protein>
<accession>A0AAN8ZQJ2</accession>
<gene>
    <name evidence="1" type="ORF">RJ641_028445</name>
</gene>
<comment type="caution">
    <text evidence="1">The sequence shown here is derived from an EMBL/GenBank/DDBJ whole genome shotgun (WGS) entry which is preliminary data.</text>
</comment>
<reference evidence="1 2" key="1">
    <citation type="submission" date="2023-12" db="EMBL/GenBank/DDBJ databases">
        <title>A high-quality genome assembly for Dillenia turbinata (Dilleniales).</title>
        <authorList>
            <person name="Chanderbali A."/>
        </authorList>
    </citation>
    <scope>NUCLEOTIDE SEQUENCE [LARGE SCALE GENOMIC DNA]</scope>
    <source>
        <strain evidence="1">LSX21</strain>
        <tissue evidence="1">Leaf</tissue>
    </source>
</reference>
<dbReference type="AlphaFoldDB" id="A0AAN8ZQJ2"/>
<dbReference type="Proteomes" id="UP001370490">
    <property type="component" value="Unassembled WGS sequence"/>
</dbReference>
<evidence type="ECO:0000313" key="1">
    <source>
        <dbReference type="EMBL" id="KAK6943068.1"/>
    </source>
</evidence>
<name>A0AAN8ZQJ2_9MAGN</name>
<dbReference type="Gene3D" id="1.25.40.430">
    <property type="match status" value="1"/>
</dbReference>
<evidence type="ECO:0000313" key="2">
    <source>
        <dbReference type="Proteomes" id="UP001370490"/>
    </source>
</evidence>
<proteinExistence type="predicted"/>
<dbReference type="EMBL" id="JBAMMX010000004">
    <property type="protein sequence ID" value="KAK6943068.1"/>
    <property type="molecule type" value="Genomic_DNA"/>
</dbReference>